<dbReference type="AlphaFoldDB" id="E5AAQ0"/>
<organism evidence="3">
    <name type="scientific">Leptosphaeria maculans (strain JN3 / isolate v23.1.3 / race Av1-4-5-6-7-8)</name>
    <name type="common">Blackleg fungus</name>
    <name type="synonym">Phoma lingam</name>
    <dbReference type="NCBI Taxonomy" id="985895"/>
    <lineage>
        <taxon>Eukaryota</taxon>
        <taxon>Fungi</taxon>
        <taxon>Dikarya</taxon>
        <taxon>Ascomycota</taxon>
        <taxon>Pezizomycotina</taxon>
        <taxon>Dothideomycetes</taxon>
        <taxon>Pleosporomycetidae</taxon>
        <taxon>Pleosporales</taxon>
        <taxon>Pleosporineae</taxon>
        <taxon>Leptosphaeriaceae</taxon>
        <taxon>Plenodomus</taxon>
        <taxon>Plenodomus lingam/Leptosphaeria maculans species complex</taxon>
    </lineage>
</organism>
<dbReference type="InParanoid" id="E5AAQ0"/>
<accession>E5AAQ0</accession>
<dbReference type="VEuPathDB" id="FungiDB:LEMA_P018710.1"/>
<name>E5AAQ0_LEPMJ</name>
<keyword evidence="3" id="KW-1185">Reference proteome</keyword>
<feature type="chain" id="PRO_5003194923" evidence="1">
    <location>
        <begin position="25"/>
        <end position="104"/>
    </location>
</feature>
<evidence type="ECO:0000313" key="2">
    <source>
        <dbReference type="EMBL" id="CBY00741.1"/>
    </source>
</evidence>
<dbReference type="EMBL" id="FP929138">
    <property type="protein sequence ID" value="CBY00741.1"/>
    <property type="molecule type" value="Genomic_DNA"/>
</dbReference>
<keyword evidence="1" id="KW-0732">Signal</keyword>
<dbReference type="Proteomes" id="UP000002668">
    <property type="component" value="Genome"/>
</dbReference>
<evidence type="ECO:0000256" key="1">
    <source>
        <dbReference type="SAM" id="SignalP"/>
    </source>
</evidence>
<dbReference type="HOGENOM" id="CLU_2250640_0_0_1"/>
<protein>
    <submittedName>
        <fullName evidence="2">Predicted protein</fullName>
    </submittedName>
</protein>
<feature type="signal peptide" evidence="1">
    <location>
        <begin position="1"/>
        <end position="24"/>
    </location>
</feature>
<proteinExistence type="predicted"/>
<reference evidence="3" key="1">
    <citation type="journal article" date="2011" name="Nat. Commun.">
        <title>Effector diversification within compartments of the Leptosphaeria maculans genome affected by Repeat-Induced Point mutations.</title>
        <authorList>
            <person name="Rouxel T."/>
            <person name="Grandaubert J."/>
            <person name="Hane J.K."/>
            <person name="Hoede C."/>
            <person name="van de Wouw A.P."/>
            <person name="Couloux A."/>
            <person name="Dominguez V."/>
            <person name="Anthouard V."/>
            <person name="Bally P."/>
            <person name="Bourras S."/>
            <person name="Cozijnsen A.J."/>
            <person name="Ciuffetti L.M."/>
            <person name="Degrave A."/>
            <person name="Dilmaghani A."/>
            <person name="Duret L."/>
            <person name="Fudal I."/>
            <person name="Goodwin S.B."/>
            <person name="Gout L."/>
            <person name="Glaser N."/>
            <person name="Linglin J."/>
            <person name="Kema G.H.J."/>
            <person name="Lapalu N."/>
            <person name="Lawrence C.B."/>
            <person name="May K."/>
            <person name="Meyer M."/>
            <person name="Ollivier B."/>
            <person name="Poulain J."/>
            <person name="Schoch C.L."/>
            <person name="Simon A."/>
            <person name="Spatafora J.W."/>
            <person name="Stachowiak A."/>
            <person name="Turgeon B.G."/>
            <person name="Tyler B.M."/>
            <person name="Vincent D."/>
            <person name="Weissenbach J."/>
            <person name="Amselem J."/>
            <person name="Quesneville H."/>
            <person name="Oliver R.P."/>
            <person name="Wincker P."/>
            <person name="Balesdent M.-H."/>
            <person name="Howlett B.J."/>
        </authorList>
    </citation>
    <scope>NUCLEOTIDE SEQUENCE [LARGE SCALE GENOMIC DNA]</scope>
    <source>
        <strain evidence="3">JN3 / isolate v23.1.3 / race Av1-4-5-6-7-8</strain>
    </source>
</reference>
<gene>
    <name evidence="2" type="ORF">LEMA_P018710.1</name>
</gene>
<sequence>MLLRYLLIWPHICIFACLPCPALPASSGMSVLVRRPRGSPAVVWGWVNTTHLLDTNCYAGCRFEHAQPKIALTGRWRQIPGDFDSFVLEFGYTFTSPTQLVYTE</sequence>
<evidence type="ECO:0000313" key="3">
    <source>
        <dbReference type="Proteomes" id="UP000002668"/>
    </source>
</evidence>